<evidence type="ECO:0000256" key="6">
    <source>
        <dbReference type="SAM" id="Phobius"/>
    </source>
</evidence>
<organism evidence="7 8">
    <name type="scientific">Paroceanicella profunda</name>
    <dbReference type="NCBI Taxonomy" id="2579971"/>
    <lineage>
        <taxon>Bacteria</taxon>
        <taxon>Pseudomonadati</taxon>
        <taxon>Pseudomonadota</taxon>
        <taxon>Alphaproteobacteria</taxon>
        <taxon>Rhodobacterales</taxon>
        <taxon>Paracoccaceae</taxon>
        <taxon>Paroceanicella</taxon>
    </lineage>
</organism>
<feature type="transmembrane region" description="Helical" evidence="6">
    <location>
        <begin position="98"/>
        <end position="118"/>
    </location>
</feature>
<evidence type="ECO:0000256" key="2">
    <source>
        <dbReference type="ARBA" id="ARBA00007524"/>
    </source>
</evidence>
<dbReference type="InterPro" id="IPR038330">
    <property type="entry name" value="TspO/MBR-related_sf"/>
</dbReference>
<dbReference type="AlphaFoldDB" id="A0A5B8FGU5"/>
<evidence type="ECO:0000256" key="1">
    <source>
        <dbReference type="ARBA" id="ARBA00004141"/>
    </source>
</evidence>
<dbReference type="OrthoDB" id="9795496at2"/>
<dbReference type="GO" id="GO:0016020">
    <property type="term" value="C:membrane"/>
    <property type="evidence" value="ECO:0007669"/>
    <property type="project" value="UniProtKB-SubCell"/>
</dbReference>
<dbReference type="KEGG" id="ppru:FDP22_06180"/>
<dbReference type="GO" id="GO:0033013">
    <property type="term" value="P:tetrapyrrole metabolic process"/>
    <property type="evidence" value="ECO:0007669"/>
    <property type="project" value="UniProtKB-ARBA"/>
</dbReference>
<dbReference type="RefSeq" id="WP_138577843.1">
    <property type="nucleotide sequence ID" value="NZ_CP040818.1"/>
</dbReference>
<dbReference type="InterPro" id="IPR004307">
    <property type="entry name" value="TspO_MBR"/>
</dbReference>
<comment type="subcellular location">
    <subcellularLocation>
        <location evidence="1">Membrane</location>
        <topology evidence="1">Multi-pass membrane protein</topology>
    </subcellularLocation>
</comment>
<dbReference type="PANTHER" id="PTHR10057:SF0">
    <property type="entry name" value="TRANSLOCATOR PROTEIN"/>
    <property type="match status" value="1"/>
</dbReference>
<evidence type="ECO:0000256" key="5">
    <source>
        <dbReference type="ARBA" id="ARBA00023136"/>
    </source>
</evidence>
<dbReference type="Pfam" id="PF03073">
    <property type="entry name" value="TspO_MBR"/>
    <property type="match status" value="1"/>
</dbReference>
<comment type="similarity">
    <text evidence="2">Belongs to the TspO/BZRP family.</text>
</comment>
<dbReference type="FunFam" id="1.20.1260.100:FF:000001">
    <property type="entry name" value="translocator protein 2"/>
    <property type="match status" value="1"/>
</dbReference>
<dbReference type="Proteomes" id="UP000305888">
    <property type="component" value="Chromosome"/>
</dbReference>
<gene>
    <name evidence="7" type="ORF">FDP22_06180</name>
</gene>
<proteinExistence type="inferred from homology"/>
<evidence type="ECO:0000256" key="4">
    <source>
        <dbReference type="ARBA" id="ARBA00022989"/>
    </source>
</evidence>
<keyword evidence="8" id="KW-1185">Reference proteome</keyword>
<name>A0A5B8FGU5_9RHOB</name>
<dbReference type="CDD" id="cd15904">
    <property type="entry name" value="TSPO_MBR"/>
    <property type="match status" value="1"/>
</dbReference>
<dbReference type="PANTHER" id="PTHR10057">
    <property type="entry name" value="PERIPHERAL-TYPE BENZODIAZEPINE RECEPTOR"/>
    <property type="match status" value="1"/>
</dbReference>
<keyword evidence="5 6" id="KW-0472">Membrane</keyword>
<dbReference type="EMBL" id="CP040818">
    <property type="protein sequence ID" value="QDL91407.1"/>
    <property type="molecule type" value="Genomic_DNA"/>
</dbReference>
<sequence>MDLTTLAALVVAAGAAAGTGVLFQPGEWYRGLVKPAWTPPNRAFPIAWTVLYVLMVWAGYRIAQRPDAGPALALWAAQIALNAVWSPTFFGLHRPGIAFLQIALLWIAVAAMIAAFWARDIWSALLMAPYLVWISYAGALNLVIWDRNPSIAFGQRRP</sequence>
<feature type="transmembrane region" description="Helical" evidence="6">
    <location>
        <begin position="42"/>
        <end position="60"/>
    </location>
</feature>
<reference evidence="7 8" key="1">
    <citation type="submission" date="2019-06" db="EMBL/GenBank/DDBJ databases">
        <title>Genome sequence of Rhodobacteraceae bacterium D4M1.</title>
        <authorList>
            <person name="Cao J."/>
        </authorList>
    </citation>
    <scope>NUCLEOTIDE SEQUENCE [LARGE SCALE GENOMIC DNA]</scope>
    <source>
        <strain evidence="7 8">D4M1</strain>
    </source>
</reference>
<feature type="transmembrane region" description="Helical" evidence="6">
    <location>
        <begin position="125"/>
        <end position="145"/>
    </location>
</feature>
<evidence type="ECO:0000313" key="7">
    <source>
        <dbReference type="EMBL" id="QDL91407.1"/>
    </source>
</evidence>
<evidence type="ECO:0000256" key="3">
    <source>
        <dbReference type="ARBA" id="ARBA00022692"/>
    </source>
</evidence>
<protein>
    <submittedName>
        <fullName evidence="7">Tryptophan-rich sensory protein</fullName>
    </submittedName>
</protein>
<evidence type="ECO:0000313" key="8">
    <source>
        <dbReference type="Proteomes" id="UP000305888"/>
    </source>
</evidence>
<dbReference type="NCBIfam" id="NF047825">
    <property type="entry name" value="T-richsensTspOAlph"/>
    <property type="match status" value="1"/>
</dbReference>
<dbReference type="Gene3D" id="1.20.1260.100">
    <property type="entry name" value="TspO/MBR protein"/>
    <property type="match status" value="1"/>
</dbReference>
<accession>A0A5B8FGU5</accession>
<keyword evidence="3 6" id="KW-0812">Transmembrane</keyword>
<dbReference type="PIRSF" id="PIRSF005859">
    <property type="entry name" value="PBR"/>
    <property type="match status" value="1"/>
</dbReference>
<feature type="transmembrane region" description="Helical" evidence="6">
    <location>
        <begin position="72"/>
        <end position="92"/>
    </location>
</feature>
<keyword evidence="4 6" id="KW-1133">Transmembrane helix</keyword>